<feature type="region of interest" description="Disordered" evidence="10">
    <location>
        <begin position="147"/>
        <end position="166"/>
    </location>
</feature>
<keyword evidence="9" id="KW-0539">Nucleus</keyword>
<reference evidence="13" key="1">
    <citation type="submission" date="2021-01" db="EMBL/GenBank/DDBJ databases">
        <authorList>
            <person name="Corre E."/>
            <person name="Pelletier E."/>
            <person name="Niang G."/>
            <person name="Scheremetjew M."/>
            <person name="Finn R."/>
            <person name="Kale V."/>
            <person name="Holt S."/>
            <person name="Cochrane G."/>
            <person name="Meng A."/>
            <person name="Brown T."/>
            <person name="Cohen L."/>
        </authorList>
    </citation>
    <scope>NUCLEOTIDE SEQUENCE</scope>
    <source>
        <strain evidence="13">CCMP1897</strain>
    </source>
</reference>
<dbReference type="PANTHER" id="PTHR31576">
    <property type="entry name" value="TATA BOX-BINDING PROTEIN-ASSOCIATED FACTOR RNA POLYMERASE I SUBUNIT B"/>
    <property type="match status" value="1"/>
</dbReference>
<dbReference type="Pfam" id="PF20644">
    <property type="entry name" value="Rrn7_cyclin_N"/>
    <property type="match status" value="1"/>
</dbReference>
<evidence type="ECO:0000256" key="3">
    <source>
        <dbReference type="ARBA" id="ARBA00022723"/>
    </source>
</evidence>
<feature type="domain" description="Rrn7/TAF1B C-terminal cyclin" evidence="12">
    <location>
        <begin position="264"/>
        <end position="402"/>
    </location>
</feature>
<dbReference type="GO" id="GO:0070860">
    <property type="term" value="C:RNA polymerase I core factor complex"/>
    <property type="evidence" value="ECO:0007669"/>
    <property type="project" value="InterPro"/>
</dbReference>
<dbReference type="AlphaFoldDB" id="A0A7S3UA48"/>
<dbReference type="InterPro" id="IPR048538">
    <property type="entry name" value="Rrn7_cyclin_C"/>
</dbReference>
<evidence type="ECO:0000256" key="8">
    <source>
        <dbReference type="ARBA" id="ARBA00023163"/>
    </source>
</evidence>
<evidence type="ECO:0000256" key="1">
    <source>
        <dbReference type="ARBA" id="ARBA00004604"/>
    </source>
</evidence>
<dbReference type="EMBL" id="HBIS01000651">
    <property type="protein sequence ID" value="CAE0606738.1"/>
    <property type="molecule type" value="Transcribed_RNA"/>
</dbReference>
<evidence type="ECO:0000256" key="10">
    <source>
        <dbReference type="SAM" id="MobiDB-lite"/>
    </source>
</evidence>
<evidence type="ECO:0000259" key="12">
    <source>
        <dbReference type="Pfam" id="PF20645"/>
    </source>
</evidence>
<evidence type="ECO:0000256" key="9">
    <source>
        <dbReference type="ARBA" id="ARBA00023242"/>
    </source>
</evidence>
<evidence type="ECO:0000259" key="11">
    <source>
        <dbReference type="Pfam" id="PF20644"/>
    </source>
</evidence>
<evidence type="ECO:0000256" key="4">
    <source>
        <dbReference type="ARBA" id="ARBA00022771"/>
    </source>
</evidence>
<dbReference type="GO" id="GO:0008270">
    <property type="term" value="F:zinc ion binding"/>
    <property type="evidence" value="ECO:0007669"/>
    <property type="project" value="UniProtKB-KW"/>
</dbReference>
<proteinExistence type="inferred from homology"/>
<dbReference type="GO" id="GO:0001164">
    <property type="term" value="F:RNA polymerase I core promoter sequence-specific DNA binding"/>
    <property type="evidence" value="ECO:0007669"/>
    <property type="project" value="InterPro"/>
</dbReference>
<dbReference type="InterPro" id="IPR048540">
    <property type="entry name" value="Rrn7_cyclin_N"/>
</dbReference>
<evidence type="ECO:0000256" key="5">
    <source>
        <dbReference type="ARBA" id="ARBA00022833"/>
    </source>
</evidence>
<dbReference type="GO" id="GO:0042790">
    <property type="term" value="P:nucleolar large rRNA transcription by RNA polymerase I"/>
    <property type="evidence" value="ECO:0007669"/>
    <property type="project" value="TreeGrafter"/>
</dbReference>
<keyword evidence="7" id="KW-0238">DNA-binding</keyword>
<accession>A0A7S3UA48</accession>
<dbReference type="Pfam" id="PF20645">
    <property type="entry name" value="Rrn7_cyclin_C"/>
    <property type="match status" value="1"/>
</dbReference>
<keyword evidence="3" id="KW-0479">Metal-binding</keyword>
<dbReference type="InterPro" id="IPR033599">
    <property type="entry name" value="TAF1B/Rrn7"/>
</dbReference>
<evidence type="ECO:0008006" key="14">
    <source>
        <dbReference type="Google" id="ProtNLM"/>
    </source>
</evidence>
<gene>
    <name evidence="13" type="ORF">PSAL00342_LOCUS554</name>
</gene>
<keyword evidence="5" id="KW-0862">Zinc</keyword>
<keyword evidence="4" id="KW-0863">Zinc-finger</keyword>
<evidence type="ECO:0000256" key="7">
    <source>
        <dbReference type="ARBA" id="ARBA00023125"/>
    </source>
</evidence>
<dbReference type="PANTHER" id="PTHR31576:SF2">
    <property type="entry name" value="TATA BOX-BINDING PROTEIN-ASSOCIATED FACTOR RNA POLYMERASE I SUBUNIT B"/>
    <property type="match status" value="1"/>
</dbReference>
<evidence type="ECO:0000256" key="6">
    <source>
        <dbReference type="ARBA" id="ARBA00023015"/>
    </source>
</evidence>
<keyword evidence="6" id="KW-0805">Transcription regulation</keyword>
<evidence type="ECO:0000313" key="13">
    <source>
        <dbReference type="EMBL" id="CAE0606738.1"/>
    </source>
</evidence>
<evidence type="ECO:0000256" key="2">
    <source>
        <dbReference type="ARBA" id="ARBA00006899"/>
    </source>
</evidence>
<organism evidence="13">
    <name type="scientific">Picocystis salinarum</name>
    <dbReference type="NCBI Taxonomy" id="88271"/>
    <lineage>
        <taxon>Eukaryota</taxon>
        <taxon>Viridiplantae</taxon>
        <taxon>Chlorophyta</taxon>
        <taxon>Picocystophyceae</taxon>
        <taxon>Picocystales</taxon>
        <taxon>Picocystaceae</taxon>
        <taxon>Picocystis</taxon>
    </lineage>
</organism>
<comment type="similarity">
    <text evidence="2">Belongs to the RRN7/TAF1B family.</text>
</comment>
<keyword evidence="8" id="KW-0804">Transcription</keyword>
<name>A0A7S3UA48_9CHLO</name>
<sequence>MEMVEGSQALAGERCAACGSPNLEMDEGGFAYCLACGMQVYAYTQEVVETQENMRHFRSTRLQKRNREAEHEHEGTGPSASQKALEIVEAHCTCCQSVLEKQYNILDAKFGFHKSVRELVKGLWAVILDESEILSSESLSQATAMLDTTTQDEEHQASDQEEALETTRKSNRRLYDLQMRLRSKLNLEDLLSILYFACLWARKAVVGFDLLQWAVDGTLPFFSVGSVISPHVLEKVPSWKSTMNANSVPDMGVLDVGVEKLLLKTKLEVLPLNASALIARFVKDLDLPKQLWDPCRRLCLLLPKVALSYCPSASQNSLKDYRLPPTAFLMATLIVVLKLVYGLDGGTKAKAMSPFPPPYVWKDWAREQMRKAPRKQIWTQEKAKHCQADLSSMADYVQFCSKILFSDQKVDNDLKGVEQFLEETAKPFFEQPKPEGSARTFYTDFNLVVAAEQREIGTLSRELKFDRNQWSNMDPFATDYHAVVHACAAYSWLDPVALADAVYLVEDHLCSLEKAANGEFDSEDYP</sequence>
<feature type="domain" description="Rrn7/TAF1B N-terminal cyclin" evidence="11">
    <location>
        <begin position="96"/>
        <end position="223"/>
    </location>
</feature>
<comment type="subcellular location">
    <subcellularLocation>
        <location evidence="1">Nucleus</location>
        <location evidence="1">Nucleolus</location>
    </subcellularLocation>
</comment>
<protein>
    <recommendedName>
        <fullName evidence="14">RRN7-type domain-containing protein</fullName>
    </recommendedName>
</protein>